<dbReference type="AlphaFoldDB" id="A0A2N9JI55"/>
<dbReference type="SUPFAM" id="SSF55729">
    <property type="entry name" value="Acyl-CoA N-acyltransferases (Nat)"/>
    <property type="match status" value="1"/>
</dbReference>
<evidence type="ECO:0000313" key="8">
    <source>
        <dbReference type="EMBL" id="SPD87242.1"/>
    </source>
</evidence>
<dbReference type="Gene3D" id="3.40.630.30">
    <property type="match status" value="1"/>
</dbReference>
<evidence type="ECO:0000256" key="2">
    <source>
        <dbReference type="ARBA" id="ARBA00022649"/>
    </source>
</evidence>
<dbReference type="PANTHER" id="PTHR36449">
    <property type="entry name" value="ACETYLTRANSFERASE-RELATED"/>
    <property type="match status" value="1"/>
</dbReference>
<evidence type="ECO:0000259" key="7">
    <source>
        <dbReference type="PROSITE" id="PS51186"/>
    </source>
</evidence>
<evidence type="ECO:0000313" key="9">
    <source>
        <dbReference type="Proteomes" id="UP000238164"/>
    </source>
</evidence>
<dbReference type="OrthoDB" id="5243635at2"/>
<evidence type="ECO:0000256" key="1">
    <source>
        <dbReference type="ARBA" id="ARBA00022491"/>
    </source>
</evidence>
<gene>
    <name evidence="8" type="ORF">MPLG2_2212</name>
</gene>
<evidence type="ECO:0000256" key="3">
    <source>
        <dbReference type="ARBA" id="ARBA00022679"/>
    </source>
</evidence>
<dbReference type="KEGG" id="mgg:MPLG2_2212"/>
<dbReference type="GO" id="GO:0016747">
    <property type="term" value="F:acyltransferase activity, transferring groups other than amino-acyl groups"/>
    <property type="evidence" value="ECO:0007669"/>
    <property type="project" value="InterPro"/>
</dbReference>
<keyword evidence="2" id="KW-1277">Toxin-antitoxin system</keyword>
<feature type="region of interest" description="Disordered" evidence="6">
    <location>
        <begin position="1"/>
        <end position="20"/>
    </location>
</feature>
<protein>
    <submittedName>
        <fullName evidence="8">N-acetyltransferase GCN5</fullName>
    </submittedName>
</protein>
<evidence type="ECO:0000256" key="5">
    <source>
        <dbReference type="ARBA" id="ARBA00049880"/>
    </source>
</evidence>
<dbReference type="InterPro" id="IPR000182">
    <property type="entry name" value="GNAT_dom"/>
</dbReference>
<organism evidence="8 9">
    <name type="scientific">Micropruina glycogenica</name>
    <dbReference type="NCBI Taxonomy" id="75385"/>
    <lineage>
        <taxon>Bacteria</taxon>
        <taxon>Bacillati</taxon>
        <taxon>Actinomycetota</taxon>
        <taxon>Actinomycetes</taxon>
        <taxon>Propionibacteriales</taxon>
        <taxon>Nocardioidaceae</taxon>
        <taxon>Micropruina</taxon>
    </lineage>
</organism>
<dbReference type="InterPro" id="IPR016181">
    <property type="entry name" value="Acyl_CoA_acyltransferase"/>
</dbReference>
<comment type="catalytic activity">
    <reaction evidence="5">
        <text>glycyl-tRNA(Gly) + acetyl-CoA = N-acetylglycyl-tRNA(Gly) + CoA + H(+)</text>
        <dbReference type="Rhea" id="RHEA:81867"/>
        <dbReference type="Rhea" id="RHEA-COMP:9683"/>
        <dbReference type="Rhea" id="RHEA-COMP:19766"/>
        <dbReference type="ChEBI" id="CHEBI:15378"/>
        <dbReference type="ChEBI" id="CHEBI:57287"/>
        <dbReference type="ChEBI" id="CHEBI:57288"/>
        <dbReference type="ChEBI" id="CHEBI:78522"/>
        <dbReference type="ChEBI" id="CHEBI:232036"/>
    </reaction>
</comment>
<evidence type="ECO:0000256" key="6">
    <source>
        <dbReference type="SAM" id="MobiDB-lite"/>
    </source>
</evidence>
<keyword evidence="1" id="KW-0678">Repressor</keyword>
<keyword evidence="9" id="KW-1185">Reference proteome</keyword>
<keyword evidence="3 8" id="KW-0808">Transferase</keyword>
<keyword evidence="4" id="KW-0012">Acyltransferase</keyword>
<feature type="domain" description="N-acetyltransferase" evidence="7">
    <location>
        <begin position="17"/>
        <end position="171"/>
    </location>
</feature>
<dbReference type="PROSITE" id="PS51186">
    <property type="entry name" value="GNAT"/>
    <property type="match status" value="1"/>
</dbReference>
<name>A0A2N9JI55_9ACTN</name>
<dbReference type="EMBL" id="LT985188">
    <property type="protein sequence ID" value="SPD87242.1"/>
    <property type="molecule type" value="Genomic_DNA"/>
</dbReference>
<dbReference type="RefSeq" id="WP_105186012.1">
    <property type="nucleotide sequence ID" value="NZ_BAAAGO010000004.1"/>
</dbReference>
<proteinExistence type="predicted"/>
<reference evidence="8 9" key="1">
    <citation type="submission" date="2018-02" db="EMBL/GenBank/DDBJ databases">
        <authorList>
            <person name="Cohen D.B."/>
            <person name="Kent A.D."/>
        </authorList>
    </citation>
    <scope>NUCLEOTIDE SEQUENCE [LARGE SCALE GENOMIC DNA]</scope>
    <source>
        <strain evidence="8">1</strain>
    </source>
</reference>
<accession>A0A2N9JI55</accession>
<dbReference type="Proteomes" id="UP000238164">
    <property type="component" value="Chromosome 1"/>
</dbReference>
<dbReference type="Pfam" id="PF13508">
    <property type="entry name" value="Acetyltransf_7"/>
    <property type="match status" value="1"/>
</dbReference>
<sequence length="171" mass="18696">MDRVESHDAGLGTVSFTPPRPLRPDDDIAAFDCGRDALNEWLVRRALRSERERDARTYVSCETDGGRVVGYYCLAASSVQRSTASAAQSRNAPDPIPAVLLGRLAVDRAFQGARLGTSLLHDAVVNATTAAERIGLRALMVDALDDNAAAFYARHGFKPFTNQPLRLFHRL</sequence>
<evidence type="ECO:0000256" key="4">
    <source>
        <dbReference type="ARBA" id="ARBA00023315"/>
    </source>
</evidence>
<dbReference type="PANTHER" id="PTHR36449:SF1">
    <property type="entry name" value="ACETYLTRANSFERASE"/>
    <property type="match status" value="1"/>
</dbReference>